<gene>
    <name evidence="6" type="ORF">Defa_22470</name>
</gene>
<dbReference type="InterPro" id="IPR002052">
    <property type="entry name" value="DNA_methylase_N6_adenine_CS"/>
</dbReference>
<feature type="domain" description="DNA methylase N-4/N-6" evidence="5">
    <location>
        <begin position="29"/>
        <end position="155"/>
    </location>
</feature>
<organism evidence="6 7">
    <name type="scientific">Desulfovibrio falkowii</name>
    <dbReference type="NCBI Taxonomy" id="3136602"/>
    <lineage>
        <taxon>Bacteria</taxon>
        <taxon>Pseudomonadati</taxon>
        <taxon>Thermodesulfobacteriota</taxon>
        <taxon>Desulfovibrionia</taxon>
        <taxon>Desulfovibrionales</taxon>
        <taxon>Desulfovibrionaceae</taxon>
        <taxon>Desulfovibrio</taxon>
    </lineage>
</organism>
<dbReference type="PRINTS" id="PR00508">
    <property type="entry name" value="S21N4MTFRASE"/>
</dbReference>
<dbReference type="SUPFAM" id="SSF53335">
    <property type="entry name" value="S-adenosyl-L-methionine-dependent methyltransferases"/>
    <property type="match status" value="1"/>
</dbReference>
<evidence type="ECO:0000259" key="5">
    <source>
        <dbReference type="Pfam" id="PF01555"/>
    </source>
</evidence>
<evidence type="ECO:0000256" key="1">
    <source>
        <dbReference type="ARBA" id="ARBA00006594"/>
    </source>
</evidence>
<evidence type="ECO:0000256" key="4">
    <source>
        <dbReference type="RuleBase" id="RU362026"/>
    </source>
</evidence>
<evidence type="ECO:0000313" key="7">
    <source>
        <dbReference type="Proteomes" id="UP001628192"/>
    </source>
</evidence>
<reference evidence="6 7" key="1">
    <citation type="journal article" date="2025" name="Int. J. Syst. Evol. Microbiol.">
        <title>Desulfovibrio falkowii sp. nov., Porphyromonas miyakawae sp. nov., Mediterraneibacter flintii sp. nov. and Owariibacterium komagatae gen. nov., sp. nov., isolated from human faeces.</title>
        <authorList>
            <person name="Hamaguchi T."/>
            <person name="Ohara M."/>
            <person name="Hisatomi A."/>
            <person name="Sekiguchi K."/>
            <person name="Takeda J.I."/>
            <person name="Ueyama J."/>
            <person name="Ito M."/>
            <person name="Nishiwaki H."/>
            <person name="Ogi T."/>
            <person name="Hirayama M."/>
            <person name="Ohkuma M."/>
            <person name="Sakamoto M."/>
            <person name="Ohno K."/>
        </authorList>
    </citation>
    <scope>NUCLEOTIDE SEQUENCE [LARGE SCALE GENOMIC DNA]</scope>
    <source>
        <strain evidence="6 7">13CB8C</strain>
    </source>
</reference>
<dbReference type="GO" id="GO:0008168">
    <property type="term" value="F:methyltransferase activity"/>
    <property type="evidence" value="ECO:0007669"/>
    <property type="project" value="UniProtKB-KW"/>
</dbReference>
<comment type="caution">
    <text evidence="6">The sequence shown here is derived from an EMBL/GenBank/DDBJ whole genome shotgun (WGS) entry which is preliminary data.</text>
</comment>
<dbReference type="Gene3D" id="3.40.50.150">
    <property type="entry name" value="Vaccinia Virus protein VP39"/>
    <property type="match status" value="1"/>
</dbReference>
<dbReference type="InterPro" id="IPR002941">
    <property type="entry name" value="DNA_methylase_N4/N6"/>
</dbReference>
<accession>A0ABQ0EAN6</accession>
<keyword evidence="7" id="KW-1185">Reference proteome</keyword>
<protein>
    <recommendedName>
        <fullName evidence="4">Methyltransferase</fullName>
        <ecNumber evidence="4">2.1.1.-</ecNumber>
    </recommendedName>
</protein>
<evidence type="ECO:0000256" key="3">
    <source>
        <dbReference type="ARBA" id="ARBA00022679"/>
    </source>
</evidence>
<dbReference type="Pfam" id="PF01555">
    <property type="entry name" value="N6_N4_Mtase"/>
    <property type="match status" value="2"/>
</dbReference>
<sequence length="252" mass="27720">MQSLTLSSSITLFQGDALDVLRSLPDASVDMVLTDPPYSSGGVMLSARQADPVHKYQASNVSRAYPAMLGDAKDQHSWTLWSTLWLSQCWRVARDGAVCLIFTDWRQLPSLTDAVQAAGWKWLGIIPWDKRSARPQIGKFRQQCEYVIFGVKGRFSPRTRQCLPGLYSYPVIPARKNHLTAKPVQLIRDLLAIAPEGGRVLDPFMGGGSHGAACVETGHPYIGVELSPEYFSTSVHLLAELAGLHKEAQPCA</sequence>
<dbReference type="EC" id="2.1.1.-" evidence="4"/>
<dbReference type="InterPro" id="IPR029063">
    <property type="entry name" value="SAM-dependent_MTases_sf"/>
</dbReference>
<dbReference type="EMBL" id="BAAFSG010000001">
    <property type="protein sequence ID" value="GAB1254760.1"/>
    <property type="molecule type" value="Genomic_DNA"/>
</dbReference>
<proteinExistence type="inferred from homology"/>
<keyword evidence="3" id="KW-0808">Transferase</keyword>
<dbReference type="Proteomes" id="UP001628192">
    <property type="component" value="Unassembled WGS sequence"/>
</dbReference>
<dbReference type="RefSeq" id="WP_407844934.1">
    <property type="nucleotide sequence ID" value="NZ_BAAFSG010000001.1"/>
</dbReference>
<keyword evidence="2 6" id="KW-0489">Methyltransferase</keyword>
<dbReference type="PROSITE" id="PS00092">
    <property type="entry name" value="N6_MTASE"/>
    <property type="match status" value="1"/>
</dbReference>
<evidence type="ECO:0000256" key="2">
    <source>
        <dbReference type="ARBA" id="ARBA00022603"/>
    </source>
</evidence>
<dbReference type="GO" id="GO:0032259">
    <property type="term" value="P:methylation"/>
    <property type="evidence" value="ECO:0007669"/>
    <property type="project" value="UniProtKB-KW"/>
</dbReference>
<dbReference type="InterPro" id="IPR001091">
    <property type="entry name" value="RM_Methyltransferase"/>
</dbReference>
<name>A0ABQ0EAN6_9BACT</name>
<evidence type="ECO:0000313" key="6">
    <source>
        <dbReference type="EMBL" id="GAB1254760.1"/>
    </source>
</evidence>
<feature type="domain" description="DNA methylase N-4/N-6" evidence="5">
    <location>
        <begin position="176"/>
        <end position="234"/>
    </location>
</feature>
<comment type="similarity">
    <text evidence="1 4">Belongs to the N(4)/N(6)-methyltransferase family.</text>
</comment>